<evidence type="ECO:0000256" key="1">
    <source>
        <dbReference type="SAM" id="MobiDB-lite"/>
    </source>
</evidence>
<protein>
    <submittedName>
        <fullName evidence="2">Uncharacterized protein</fullName>
    </submittedName>
</protein>
<feature type="region of interest" description="Disordered" evidence="1">
    <location>
        <begin position="73"/>
        <end position="110"/>
    </location>
</feature>
<dbReference type="RefSeq" id="WP_344432155.1">
    <property type="nucleotide sequence ID" value="NZ_BAAANN010000082.1"/>
</dbReference>
<organism evidence="2 3">
    <name type="scientific">Amycolatopsis minnesotensis</name>
    <dbReference type="NCBI Taxonomy" id="337894"/>
    <lineage>
        <taxon>Bacteria</taxon>
        <taxon>Bacillati</taxon>
        <taxon>Actinomycetota</taxon>
        <taxon>Actinomycetes</taxon>
        <taxon>Pseudonocardiales</taxon>
        <taxon>Pseudonocardiaceae</taxon>
        <taxon>Amycolatopsis</taxon>
    </lineage>
</organism>
<comment type="caution">
    <text evidence="2">The sequence shown here is derived from an EMBL/GenBank/DDBJ whole genome shotgun (WGS) entry which is preliminary data.</text>
</comment>
<proteinExistence type="predicted"/>
<accession>A0ABN2SYH7</accession>
<reference evidence="2 3" key="1">
    <citation type="journal article" date="2019" name="Int. J. Syst. Evol. Microbiol.">
        <title>The Global Catalogue of Microorganisms (GCM) 10K type strain sequencing project: providing services to taxonomists for standard genome sequencing and annotation.</title>
        <authorList>
            <consortium name="The Broad Institute Genomics Platform"/>
            <consortium name="The Broad Institute Genome Sequencing Center for Infectious Disease"/>
            <person name="Wu L."/>
            <person name="Ma J."/>
        </authorList>
    </citation>
    <scope>NUCLEOTIDE SEQUENCE [LARGE SCALE GENOMIC DNA]</scope>
    <source>
        <strain evidence="2 3">JCM 14545</strain>
    </source>
</reference>
<gene>
    <name evidence="2" type="ORF">GCM10009754_87300</name>
</gene>
<dbReference type="EMBL" id="BAAANN010000082">
    <property type="protein sequence ID" value="GAA1994507.1"/>
    <property type="molecule type" value="Genomic_DNA"/>
</dbReference>
<dbReference type="Proteomes" id="UP001501116">
    <property type="component" value="Unassembled WGS sequence"/>
</dbReference>
<evidence type="ECO:0000313" key="2">
    <source>
        <dbReference type="EMBL" id="GAA1994507.1"/>
    </source>
</evidence>
<sequence>MAIEVRDEVMSTETGLHTALRVERWVVSWLPGRLLDRSEATTALLLADIYDGHPAPGSAWWLVARDYEHALGLDERHRPHPPAGSAGQGKEVSTGGGKRTIGSRNAGHVG</sequence>
<evidence type="ECO:0000313" key="3">
    <source>
        <dbReference type="Proteomes" id="UP001501116"/>
    </source>
</evidence>
<keyword evidence="3" id="KW-1185">Reference proteome</keyword>
<name>A0ABN2SYH7_9PSEU</name>